<organism evidence="1 2">
    <name type="scientific">Anoxybacterium hadale</name>
    <dbReference type="NCBI Taxonomy" id="3408580"/>
    <lineage>
        <taxon>Bacteria</taxon>
        <taxon>Bacillati</taxon>
        <taxon>Bacillota</taxon>
        <taxon>Clostridia</taxon>
        <taxon>Peptostreptococcales</taxon>
        <taxon>Anaerovoracaceae</taxon>
        <taxon>Anoxybacterium</taxon>
    </lineage>
</organism>
<accession>A0ACD1A9J5</accession>
<keyword evidence="2" id="KW-1185">Reference proteome</keyword>
<name>A0ACD1A9J5_9FIRM</name>
<proteinExistence type="predicted"/>
<sequence>MEKMKRNYLSLLLMVCMVFTALPSGVFAFDSGSVEAESAGTENEFPVIEALDAAMEQTAAPLTAAEYATNANSGTDYLISDDTTLIIMTAVGAAYWSASGGTYLDYNVKLDDDIDISEFQWTPIGSVDENGDQVPFTGSFDGGGHRLSGVNFAGNRQFSGLFDTVKNAVIKNITASGSIRITDGASDWVKSKAGIAAGFICNVTDSTIINCHSEMNVTVDIAESSAGSAAGFIAAGIAAFAGDNVIIDSCSNNGEISVRGTDLVLVGGIIADMELLTGSSSIKNCSNTGALTAEIPDSNGSFSIIMLGGIAGTKISSESDEHSNATVENCYNTGNLDAGLASIAFTGGIAGYQLGGSLDTISNCYNVGTVTSTANLVNSSAGINGTSFYESGTYSSYWKTGTADICVNDGLAFNCGTFDTEGFLDAATDKNAGSQRVEHGLRYGRNLLTALNGWVQAQPAPADYKSWVVKPGVNNGYPIFNTVENPGTVRKAALDLSIQTSDEDKLSTEGWAWYFAGNETLHYAEKTLVLSGLTLHATESIALTVPDGTTIVLADDTINTIVGGNATSDSGPASAYGVYCPGALTILGDGTLNVFSGKATCTMEEFNGYEGKSAGIYSTGNLILTGDAAINATGGEATSLYENGHSTGIMSGAVMTIQSGTIIGIGGNTAYEREGANAVSNGIFASSVKINGGTVTAYGGSDAGESCGIFTSSVEIVGGNVIAAGGSGSVDVSEGIFSFMPIKITGGVVKATGGTAKGDGTFGISMGLFSFLGIEISGGTIIATGGEASKDSYGIYTPNTVSITGGTVESTSGDTGTGSYGIYSGSENEGGAITLTITGGRVTAKNGEAPDKAAIIAFNSSSEPNSTFTLTIGSAAKPASIENATDGTNVITASRGRITSGKLLMFGGDAVVVSWKTSGGNGGGGGKGSNTPPVIKNPEVAVSNVPVVSDGHLFSDIDAHWAKEDILFVVSRGLFAGTGSDKFSPDLPITRGMLVTALGRLAQADVGNYKESSFVDVPASAYYTGYVEWAHQSGIVNGMGGGKYAPDAVITRQQMAVMIDRYAAMTGFQLPASHKENKFADGDKIRSWAKDAVERAQLAGILNGKTGNLVDPDGNATRAEVSSVLRRYIELSNANDKTNQ</sequence>
<protein>
    <submittedName>
        <fullName evidence="1">Uncharacterized protein</fullName>
    </submittedName>
</protein>
<dbReference type="Proteomes" id="UP000594014">
    <property type="component" value="Chromosome"/>
</dbReference>
<gene>
    <name evidence="1" type="ORF">FRZ06_06485</name>
</gene>
<dbReference type="EMBL" id="CP042469">
    <property type="protein sequence ID" value="QOX63014.1"/>
    <property type="molecule type" value="Genomic_DNA"/>
</dbReference>
<evidence type="ECO:0000313" key="2">
    <source>
        <dbReference type="Proteomes" id="UP000594014"/>
    </source>
</evidence>
<reference evidence="1" key="1">
    <citation type="submission" date="2019-08" db="EMBL/GenBank/DDBJ databases">
        <title>Genome sequence of Clostridiales bacterium MT110.</title>
        <authorList>
            <person name="Cao J."/>
        </authorList>
    </citation>
    <scope>NUCLEOTIDE SEQUENCE</scope>
    <source>
        <strain evidence="1">MT110</strain>
    </source>
</reference>
<evidence type="ECO:0000313" key="1">
    <source>
        <dbReference type="EMBL" id="QOX63014.1"/>
    </source>
</evidence>